<organism evidence="1 2">
    <name type="scientific">Solanum tuberosum</name>
    <name type="common">Potato</name>
    <dbReference type="NCBI Taxonomy" id="4113"/>
    <lineage>
        <taxon>Eukaryota</taxon>
        <taxon>Viridiplantae</taxon>
        <taxon>Streptophyta</taxon>
        <taxon>Embryophyta</taxon>
        <taxon>Tracheophyta</taxon>
        <taxon>Spermatophyta</taxon>
        <taxon>Magnoliopsida</taxon>
        <taxon>eudicotyledons</taxon>
        <taxon>Gunneridae</taxon>
        <taxon>Pentapetalae</taxon>
        <taxon>asterids</taxon>
        <taxon>lamiids</taxon>
        <taxon>Solanales</taxon>
        <taxon>Solanaceae</taxon>
        <taxon>Solanoideae</taxon>
        <taxon>Solaneae</taxon>
        <taxon>Solanum</taxon>
    </lineage>
</organism>
<dbReference type="AlphaFoldDB" id="M1DLA8"/>
<dbReference type="Gramene" id="PGSC0003DMT400090839">
    <property type="protein sequence ID" value="PGSC0003DMT400090839"/>
    <property type="gene ID" value="PGSC0003DMG400040410"/>
</dbReference>
<dbReference type="Proteomes" id="UP000011115">
    <property type="component" value="Unassembled WGS sequence"/>
</dbReference>
<accession>M1DLA8</accession>
<proteinExistence type="predicted"/>
<dbReference type="HOGENOM" id="CLU_151573_0_0_1"/>
<reference evidence="1" key="2">
    <citation type="submission" date="2015-06" db="UniProtKB">
        <authorList>
            <consortium name="EnsemblPlants"/>
        </authorList>
    </citation>
    <scope>IDENTIFICATION</scope>
    <source>
        <strain evidence="1">DM1-3 516 R44</strain>
    </source>
</reference>
<dbReference type="EnsemblPlants" id="PGSC0003DMT400090839">
    <property type="protein sequence ID" value="PGSC0003DMT400090839"/>
    <property type="gene ID" value="PGSC0003DMG400040410"/>
</dbReference>
<keyword evidence="2" id="KW-1185">Reference proteome</keyword>
<evidence type="ECO:0000313" key="2">
    <source>
        <dbReference type="Proteomes" id="UP000011115"/>
    </source>
</evidence>
<dbReference type="PaxDb" id="4113-PGSC0003DMT400090839"/>
<protein>
    <submittedName>
        <fullName evidence="1">Reverse transcriptase</fullName>
    </submittedName>
</protein>
<reference evidence="2" key="1">
    <citation type="journal article" date="2011" name="Nature">
        <title>Genome sequence and analysis of the tuber crop potato.</title>
        <authorList>
            <consortium name="The Potato Genome Sequencing Consortium"/>
        </authorList>
    </citation>
    <scope>NUCLEOTIDE SEQUENCE [LARGE SCALE GENOMIC DNA]</scope>
    <source>
        <strain evidence="2">cv. DM1-3 516 R44</strain>
    </source>
</reference>
<dbReference type="InParanoid" id="M1DLA8"/>
<sequence length="142" mass="16657">MMINGFLIFQNFSTPSKEILTTTLITKHPVITEFFPGLQFRTKLLGLAVPERDLIIEFDIYTQLKDRLEIRTKGIAFRQQLKLYTSMSKLFQISGDEERIGNATKTIFMFKKLWINPDEIVEYPPEVFTQFEDPFDPLVMIE</sequence>
<name>M1DLA8_SOLTU</name>
<evidence type="ECO:0000313" key="1">
    <source>
        <dbReference type="EnsemblPlants" id="PGSC0003DMT400090839"/>
    </source>
</evidence>